<proteinExistence type="predicted"/>
<feature type="chain" id="PRO_5025510251" evidence="2">
    <location>
        <begin position="17"/>
        <end position="115"/>
    </location>
</feature>
<organism evidence="3">
    <name type="scientific">Ixodes ricinus</name>
    <name type="common">Common tick</name>
    <name type="synonym">Acarus ricinus</name>
    <dbReference type="NCBI Taxonomy" id="34613"/>
    <lineage>
        <taxon>Eukaryota</taxon>
        <taxon>Metazoa</taxon>
        <taxon>Ecdysozoa</taxon>
        <taxon>Arthropoda</taxon>
        <taxon>Chelicerata</taxon>
        <taxon>Arachnida</taxon>
        <taxon>Acari</taxon>
        <taxon>Parasitiformes</taxon>
        <taxon>Ixodida</taxon>
        <taxon>Ixodoidea</taxon>
        <taxon>Ixodidae</taxon>
        <taxon>Ixodinae</taxon>
        <taxon>Ixodes</taxon>
    </lineage>
</organism>
<accession>A0A6B0ULJ8</accession>
<sequence length="115" mass="12079">MLVSTFSRLLISVISASNLSFQARKHSTVTLVPSNFTLSASSSFSFCFRFASSCLSLTSSPCWSSHSEAAETRVKIMAIPKFSSTCSLSTAISSSVSSSSRFSHSSTSITGPSSG</sequence>
<feature type="region of interest" description="Disordered" evidence="1">
    <location>
        <begin position="93"/>
        <end position="115"/>
    </location>
</feature>
<evidence type="ECO:0000313" key="3">
    <source>
        <dbReference type="EMBL" id="MXU90441.1"/>
    </source>
</evidence>
<reference evidence="3" key="1">
    <citation type="submission" date="2019-12" db="EMBL/GenBank/DDBJ databases">
        <title>An insight into the sialome of adult female Ixodes ricinus ticks feeding for 6 days.</title>
        <authorList>
            <person name="Perner J."/>
            <person name="Ribeiro J.M.C."/>
        </authorList>
    </citation>
    <scope>NUCLEOTIDE SEQUENCE</scope>
    <source>
        <strain evidence="3">Semi-engorged</strain>
        <tissue evidence="3">Salivary glands</tissue>
    </source>
</reference>
<evidence type="ECO:0000256" key="1">
    <source>
        <dbReference type="SAM" id="MobiDB-lite"/>
    </source>
</evidence>
<evidence type="ECO:0000256" key="2">
    <source>
        <dbReference type="SAM" id="SignalP"/>
    </source>
</evidence>
<protein>
    <submittedName>
        <fullName evidence="3">Putative secreted protein</fullName>
    </submittedName>
</protein>
<name>A0A6B0ULJ8_IXORI</name>
<dbReference type="AlphaFoldDB" id="A0A6B0ULJ8"/>
<keyword evidence="2" id="KW-0732">Signal</keyword>
<feature type="signal peptide" evidence="2">
    <location>
        <begin position="1"/>
        <end position="16"/>
    </location>
</feature>
<dbReference type="EMBL" id="GIFC01008358">
    <property type="protein sequence ID" value="MXU90441.1"/>
    <property type="molecule type" value="Transcribed_RNA"/>
</dbReference>